<comment type="caution">
    <text evidence="2">The sequence shown here is derived from an EMBL/GenBank/DDBJ whole genome shotgun (WGS) entry which is preliminary data.</text>
</comment>
<accession>B9BMB9</accession>
<evidence type="ECO:0000313" key="2">
    <source>
        <dbReference type="EMBL" id="EEE07779.1"/>
    </source>
</evidence>
<proteinExistence type="predicted"/>
<organism evidence="2 3">
    <name type="scientific">Burkholderia multivorans CGD2</name>
    <dbReference type="NCBI Taxonomy" id="513052"/>
    <lineage>
        <taxon>Bacteria</taxon>
        <taxon>Pseudomonadati</taxon>
        <taxon>Pseudomonadota</taxon>
        <taxon>Betaproteobacteria</taxon>
        <taxon>Burkholderiales</taxon>
        <taxon>Burkholderiaceae</taxon>
        <taxon>Burkholderia</taxon>
        <taxon>Burkholderia cepacia complex</taxon>
    </lineage>
</organism>
<dbReference type="EMBL" id="ACFC01000003">
    <property type="protein sequence ID" value="EEE07779.1"/>
    <property type="molecule type" value="Genomic_DNA"/>
</dbReference>
<evidence type="ECO:0000256" key="1">
    <source>
        <dbReference type="SAM" id="MobiDB-lite"/>
    </source>
</evidence>
<evidence type="ECO:0000313" key="3">
    <source>
        <dbReference type="Proteomes" id="UP000004535"/>
    </source>
</evidence>
<feature type="compositionally biased region" description="Basic and acidic residues" evidence="1">
    <location>
        <begin position="30"/>
        <end position="39"/>
    </location>
</feature>
<feature type="region of interest" description="Disordered" evidence="1">
    <location>
        <begin position="1"/>
        <end position="39"/>
    </location>
</feature>
<name>B9BMB9_9BURK</name>
<dbReference type="Proteomes" id="UP000004535">
    <property type="component" value="Unassembled WGS sequence"/>
</dbReference>
<protein>
    <submittedName>
        <fullName evidence="2">Uncharacterized protein</fullName>
    </submittedName>
</protein>
<sequence>MHEYKFTYTNYSSRPERHPAAPPPGITGDPIHRKQERDA</sequence>
<reference evidence="2 3" key="1">
    <citation type="journal article" date="2012" name="J. Bacteriol.">
        <title>Draft Genome Sequence Determination for Cystic Fibrosis and Chronic Granulomatous Disease Burkholderia multivorans Isolates.</title>
        <authorList>
            <person name="Varga J.J."/>
            <person name="Losada L."/>
            <person name="Zelazny A.M."/>
            <person name="Brinkac L."/>
            <person name="Harkins D."/>
            <person name="Radune D."/>
            <person name="Hostetler J."/>
            <person name="Sampaio E.P."/>
            <person name="Ronning C.M."/>
            <person name="Nierman W.C."/>
            <person name="Greenberg D.E."/>
            <person name="Holland S.M."/>
            <person name="Goldberg J.B."/>
        </authorList>
    </citation>
    <scope>NUCLEOTIDE SEQUENCE [LARGE SCALE GENOMIC DNA]</scope>
    <source>
        <strain evidence="2 3">CGD2</strain>
    </source>
</reference>
<gene>
    <name evidence="2" type="ORF">BURMUCGD2_1988</name>
</gene>
<dbReference type="AlphaFoldDB" id="B9BMB9"/>